<evidence type="ECO:0000256" key="10">
    <source>
        <dbReference type="SAM" id="MobiDB-lite"/>
    </source>
</evidence>
<dbReference type="GO" id="GO:0005737">
    <property type="term" value="C:cytoplasm"/>
    <property type="evidence" value="ECO:0007669"/>
    <property type="project" value="UniProtKB-SubCell"/>
</dbReference>
<name>A0AAV2TQ15_CALDB</name>
<protein>
    <recommendedName>
        <fullName evidence="5">Probable RNA polymerase II nuclear localization protein SLC7A6OS</fullName>
    </recommendedName>
</protein>
<evidence type="ECO:0000256" key="9">
    <source>
        <dbReference type="ARBA" id="ARBA00023242"/>
    </source>
</evidence>
<keyword evidence="6" id="KW-0813">Transport</keyword>
<evidence type="ECO:0000256" key="8">
    <source>
        <dbReference type="ARBA" id="ARBA00022927"/>
    </source>
</evidence>
<keyword evidence="7" id="KW-0963">Cytoplasm</keyword>
<feature type="compositionally biased region" description="Low complexity" evidence="10">
    <location>
        <begin position="252"/>
        <end position="266"/>
    </location>
</feature>
<dbReference type="GO" id="GO:0005634">
    <property type="term" value="C:nucleus"/>
    <property type="evidence" value="ECO:0007669"/>
    <property type="project" value="UniProtKB-SubCell"/>
</dbReference>
<dbReference type="InterPro" id="IPR040218">
    <property type="entry name" value="SLC7A6OS"/>
</dbReference>
<dbReference type="GO" id="GO:0015031">
    <property type="term" value="P:protein transport"/>
    <property type="evidence" value="ECO:0007669"/>
    <property type="project" value="UniProtKB-KW"/>
</dbReference>
<feature type="region of interest" description="Disordered" evidence="10">
    <location>
        <begin position="223"/>
        <end position="274"/>
    </location>
</feature>
<dbReference type="PANTHER" id="PTHR31196:SF2">
    <property type="entry name" value="RNA POLYMERASE II NUCLEAR LOCALIZATION PROTEIN SLC7A6OS-RELATED"/>
    <property type="match status" value="1"/>
</dbReference>
<evidence type="ECO:0000256" key="5">
    <source>
        <dbReference type="ARBA" id="ARBA00017036"/>
    </source>
</evidence>
<evidence type="ECO:0000256" key="4">
    <source>
        <dbReference type="ARBA" id="ARBA00010218"/>
    </source>
</evidence>
<evidence type="ECO:0000256" key="3">
    <source>
        <dbReference type="ARBA" id="ARBA00004496"/>
    </source>
</evidence>
<comment type="function">
    <text evidence="1">Directs RNA polymerase II nuclear import.</text>
</comment>
<gene>
    <name evidence="12" type="ORF">CDAUBV1_LOCUS13701</name>
</gene>
<keyword evidence="9" id="KW-0539">Nucleus</keyword>
<dbReference type="EMBL" id="CAXLJL010000534">
    <property type="protein sequence ID" value="CAL5138835.1"/>
    <property type="molecule type" value="Genomic_DNA"/>
</dbReference>
<feature type="compositionally biased region" description="Acidic residues" evidence="10">
    <location>
        <begin position="223"/>
        <end position="234"/>
    </location>
</feature>
<comment type="caution">
    <text evidence="12">The sequence shown here is derived from an EMBL/GenBank/DDBJ whole genome shotgun (WGS) entry which is preliminary data.</text>
</comment>
<dbReference type="Pfam" id="PF08574">
    <property type="entry name" value="Iwr1"/>
    <property type="match status" value="1"/>
</dbReference>
<evidence type="ECO:0000256" key="2">
    <source>
        <dbReference type="ARBA" id="ARBA00004123"/>
    </source>
</evidence>
<evidence type="ECO:0000256" key="7">
    <source>
        <dbReference type="ARBA" id="ARBA00022490"/>
    </source>
</evidence>
<organism evidence="12 13">
    <name type="scientific">Calicophoron daubneyi</name>
    <name type="common">Rumen fluke</name>
    <name type="synonym">Paramphistomum daubneyi</name>
    <dbReference type="NCBI Taxonomy" id="300641"/>
    <lineage>
        <taxon>Eukaryota</taxon>
        <taxon>Metazoa</taxon>
        <taxon>Spiralia</taxon>
        <taxon>Lophotrochozoa</taxon>
        <taxon>Platyhelminthes</taxon>
        <taxon>Trematoda</taxon>
        <taxon>Digenea</taxon>
        <taxon>Plagiorchiida</taxon>
        <taxon>Pronocephalata</taxon>
        <taxon>Paramphistomoidea</taxon>
        <taxon>Paramphistomidae</taxon>
        <taxon>Calicophoron</taxon>
    </lineage>
</organism>
<evidence type="ECO:0000259" key="11">
    <source>
        <dbReference type="Pfam" id="PF08574"/>
    </source>
</evidence>
<feature type="region of interest" description="Disordered" evidence="10">
    <location>
        <begin position="182"/>
        <end position="207"/>
    </location>
</feature>
<evidence type="ECO:0000313" key="12">
    <source>
        <dbReference type="EMBL" id="CAL5138835.1"/>
    </source>
</evidence>
<reference evidence="12" key="1">
    <citation type="submission" date="2024-06" db="EMBL/GenBank/DDBJ databases">
        <authorList>
            <person name="Liu X."/>
            <person name="Lenzi L."/>
            <person name="Haldenby T S."/>
            <person name="Uol C."/>
        </authorList>
    </citation>
    <scope>NUCLEOTIDE SEQUENCE</scope>
</reference>
<dbReference type="GO" id="GO:0032502">
    <property type="term" value="P:developmental process"/>
    <property type="evidence" value="ECO:0007669"/>
    <property type="project" value="TreeGrafter"/>
</dbReference>
<sequence>MPIYLRVKRLRTDVAVDSFEPQPLPKVMCQERNSDTLAVFRYIGSQTAECDPTHDCLADLDKGVSRGSCKLLLKAQRGTIIGKIGNPAVNCEVKVNTLKRPASPPSTEGRSYSPDFEGAVSPHPCKILKIIDLTPNVVTDPLPGAFDALRIGSDLGVSDPVEEELNCVYDLYKLERKRSQEVDPPSGVCISPKTARTDSTGSASPPFHEGELVYEDDCFNQDGSCYDDEEDDSNAESNWRNDYPDEEDVEYSSSCSSFRLRSSESNSDCDDRSS</sequence>
<evidence type="ECO:0000256" key="6">
    <source>
        <dbReference type="ARBA" id="ARBA00022448"/>
    </source>
</evidence>
<proteinExistence type="inferred from homology"/>
<dbReference type="InterPro" id="IPR013883">
    <property type="entry name" value="TF_Iwr1_dom"/>
</dbReference>
<dbReference type="PANTHER" id="PTHR31196">
    <property type="entry name" value="RNA POLYMERASE II NUCLEAR LOCALIZATION PROTEIN SLC7A6OS-RELATED"/>
    <property type="match status" value="1"/>
</dbReference>
<comment type="subcellular location">
    <subcellularLocation>
        <location evidence="3">Cytoplasm</location>
    </subcellularLocation>
    <subcellularLocation>
        <location evidence="2">Nucleus</location>
    </subcellularLocation>
</comment>
<dbReference type="AlphaFoldDB" id="A0AAV2TQ15"/>
<evidence type="ECO:0000313" key="13">
    <source>
        <dbReference type="Proteomes" id="UP001497525"/>
    </source>
</evidence>
<dbReference type="Proteomes" id="UP001497525">
    <property type="component" value="Unassembled WGS sequence"/>
</dbReference>
<feature type="domain" description="Transcription factor Iwr1" evidence="11">
    <location>
        <begin position="168"/>
        <end position="247"/>
    </location>
</feature>
<evidence type="ECO:0000256" key="1">
    <source>
        <dbReference type="ARBA" id="ARBA00003202"/>
    </source>
</evidence>
<accession>A0AAV2TQ15</accession>
<keyword evidence="8" id="KW-0653">Protein transport</keyword>
<comment type="similarity">
    <text evidence="4">Belongs to the IWR1/SLC7A6OS family.</text>
</comment>